<name>A0ACC3MBV7_9PEZI</name>
<accession>A0ACC3MBV7</accession>
<reference evidence="1" key="1">
    <citation type="submission" date="2023-07" db="EMBL/GenBank/DDBJ databases">
        <title>Black Yeasts Isolated from many extreme environments.</title>
        <authorList>
            <person name="Coleine C."/>
            <person name="Stajich J.E."/>
            <person name="Selbmann L."/>
        </authorList>
    </citation>
    <scope>NUCLEOTIDE SEQUENCE</scope>
    <source>
        <strain evidence="1">CCFEE 5714</strain>
    </source>
</reference>
<dbReference type="EMBL" id="JAUTXU010000378">
    <property type="protein sequence ID" value="KAK3682015.1"/>
    <property type="molecule type" value="Genomic_DNA"/>
</dbReference>
<organism evidence="1 2">
    <name type="scientific">Vermiconidia calcicola</name>
    <dbReference type="NCBI Taxonomy" id="1690605"/>
    <lineage>
        <taxon>Eukaryota</taxon>
        <taxon>Fungi</taxon>
        <taxon>Dikarya</taxon>
        <taxon>Ascomycota</taxon>
        <taxon>Pezizomycotina</taxon>
        <taxon>Dothideomycetes</taxon>
        <taxon>Dothideomycetidae</taxon>
        <taxon>Mycosphaerellales</taxon>
        <taxon>Extremaceae</taxon>
        <taxon>Vermiconidia</taxon>
    </lineage>
</organism>
<gene>
    <name evidence="1" type="primary">VPS62_4</name>
    <name evidence="1" type="ORF">LTR37_020661</name>
</gene>
<sequence length="495" mass="56191">MRRSGRRCFYAIIAIALAYIIISGVISRFTKGRHQDPIFDLENKDWVASSGSWADRAACNYFGICGAFHLFTRTHGGQIPNALPSTNNHSEYWSSGRPGDWSEEEKQLREIPQYIFDHAPYVHLSSREQFWPTDLAEHLTHTSPHLGYEMILEEHSNGSTILHELNEIAGGLGGHNVYLASNDDLSQWPSWLTGATNIPGPGNVRLDVTDTPDGPPAKPTLRHHQELRKRALKSSSETSERQLREVPSGRSTAPAFLIVVPKEDGIVDAFWFFFYSFNHAQKVINIQFGNHIGDWEHTLIRFRNGKPQYVSLSEHHFGAAYAWDAIEKYLPTDDGAMVGTRSNETATELAKRPVVYSAVGSHAMYATPGHHPYILPWDLLHDDTDRGPLWDPTLNLHSYTYDLQTIRASTRNPSTPTGWFDFAGRWGDKYFKLSDPRQYRFAGQYHYMNGPYGPKAKFLNRKEPCQGPGIKKCQIKEWVGDERPKRLHSSNSDQN</sequence>
<comment type="caution">
    <text evidence="1">The sequence shown here is derived from an EMBL/GenBank/DDBJ whole genome shotgun (WGS) entry which is preliminary data.</text>
</comment>
<evidence type="ECO:0000313" key="2">
    <source>
        <dbReference type="Proteomes" id="UP001281147"/>
    </source>
</evidence>
<dbReference type="Proteomes" id="UP001281147">
    <property type="component" value="Unassembled WGS sequence"/>
</dbReference>
<evidence type="ECO:0000313" key="1">
    <source>
        <dbReference type="EMBL" id="KAK3682015.1"/>
    </source>
</evidence>
<protein>
    <submittedName>
        <fullName evidence="1">Vacuolar protein sorting-associated protein 62</fullName>
    </submittedName>
</protein>
<proteinExistence type="predicted"/>
<keyword evidence="2" id="KW-1185">Reference proteome</keyword>